<accession>A0A1I8AMV4</accession>
<protein>
    <submittedName>
        <fullName evidence="5">Calmodulin</fullName>
    </submittedName>
</protein>
<dbReference type="SMART" id="SM00054">
    <property type="entry name" value="EFh"/>
    <property type="match status" value="2"/>
</dbReference>
<dbReference type="GO" id="GO:0005509">
    <property type="term" value="F:calcium ion binding"/>
    <property type="evidence" value="ECO:0007669"/>
    <property type="project" value="InterPro"/>
</dbReference>
<dbReference type="WBParaSite" id="L893_g7351.t1">
    <property type="protein sequence ID" value="L893_g7351.t1"/>
    <property type="gene ID" value="L893_g7351"/>
</dbReference>
<evidence type="ECO:0000256" key="2">
    <source>
        <dbReference type="SAM" id="SignalP"/>
    </source>
</evidence>
<dbReference type="PROSITE" id="PS00018">
    <property type="entry name" value="EF_HAND_1"/>
    <property type="match status" value="1"/>
</dbReference>
<evidence type="ECO:0000313" key="5">
    <source>
        <dbReference type="WBParaSite" id="L893_g7351.t1"/>
    </source>
</evidence>
<evidence type="ECO:0000259" key="3">
    <source>
        <dbReference type="PROSITE" id="PS50222"/>
    </source>
</evidence>
<feature type="chain" id="PRO_5009314863" evidence="2">
    <location>
        <begin position="27"/>
        <end position="324"/>
    </location>
</feature>
<organism evidence="4 5">
    <name type="scientific">Steinernema glaseri</name>
    <dbReference type="NCBI Taxonomy" id="37863"/>
    <lineage>
        <taxon>Eukaryota</taxon>
        <taxon>Metazoa</taxon>
        <taxon>Ecdysozoa</taxon>
        <taxon>Nematoda</taxon>
        <taxon>Chromadorea</taxon>
        <taxon>Rhabditida</taxon>
        <taxon>Tylenchina</taxon>
        <taxon>Panagrolaimomorpha</taxon>
        <taxon>Strongyloidoidea</taxon>
        <taxon>Steinernematidae</taxon>
        <taxon>Steinernema</taxon>
    </lineage>
</organism>
<keyword evidence="4" id="KW-1185">Reference proteome</keyword>
<dbReference type="Gene3D" id="1.10.238.10">
    <property type="entry name" value="EF-hand"/>
    <property type="match status" value="1"/>
</dbReference>
<dbReference type="AlphaFoldDB" id="A0A1I8AMV4"/>
<feature type="domain" description="EF-hand" evidence="3">
    <location>
        <begin position="164"/>
        <end position="199"/>
    </location>
</feature>
<dbReference type="InterPro" id="IPR018247">
    <property type="entry name" value="EF_Hand_1_Ca_BS"/>
</dbReference>
<dbReference type="Proteomes" id="UP000095287">
    <property type="component" value="Unplaced"/>
</dbReference>
<evidence type="ECO:0000313" key="4">
    <source>
        <dbReference type="Proteomes" id="UP000095287"/>
    </source>
</evidence>
<evidence type="ECO:0000256" key="1">
    <source>
        <dbReference type="ARBA" id="ARBA00022837"/>
    </source>
</evidence>
<name>A0A1I8AMV4_9BILA</name>
<feature type="signal peptide" evidence="2">
    <location>
        <begin position="1"/>
        <end position="26"/>
    </location>
</feature>
<keyword evidence="2" id="KW-0732">Signal</keyword>
<proteinExistence type="predicted"/>
<dbReference type="InterPro" id="IPR011992">
    <property type="entry name" value="EF-hand-dom_pair"/>
</dbReference>
<dbReference type="InterPro" id="IPR002048">
    <property type="entry name" value="EF_hand_dom"/>
</dbReference>
<reference evidence="5" key="1">
    <citation type="submission" date="2016-11" db="UniProtKB">
        <authorList>
            <consortium name="WormBaseParasite"/>
        </authorList>
    </citation>
    <scope>IDENTIFICATION</scope>
</reference>
<sequence>MTTSPLRTPLIKAAFLLATVLVAVMARPKHSHAHQTDNDKFIRDLFLETDVDEDGVVSKTEVHEIIVGLAQEKGLDEEMIEEQLKPHLTFAAFAKLVKDLSSPLFEPVKLEEVDAQRDPTDAELKALELFRHKFQPSDPCDHKKPRKFRPLHPTDLFNTYKNVRDADHVEDLFDEADTDKDMELKISEVVNLMRVYKVNVTNTEMLIFFVRAMDERGVIRRVNDFRIFLESAARSCHQHVTGELLVNKSLRDRCYVQQCLIENEKYRTYPLPDFHSHDTAVVRKAVELYASFVGDGNSSSIRNFDRLLRSKSFRRQLRNPIFTC</sequence>
<keyword evidence="1" id="KW-0106">Calcium</keyword>
<dbReference type="PROSITE" id="PS50222">
    <property type="entry name" value="EF_HAND_2"/>
    <property type="match status" value="2"/>
</dbReference>
<dbReference type="SUPFAM" id="SSF47473">
    <property type="entry name" value="EF-hand"/>
    <property type="match status" value="1"/>
</dbReference>
<feature type="domain" description="EF-hand" evidence="3">
    <location>
        <begin position="37"/>
        <end position="72"/>
    </location>
</feature>